<keyword evidence="2" id="KW-1185">Reference proteome</keyword>
<evidence type="ECO:0000313" key="1">
    <source>
        <dbReference type="EMBL" id="GHP12787.1"/>
    </source>
</evidence>
<comment type="caution">
    <text evidence="1">The sequence shown here is derived from an EMBL/GenBank/DDBJ whole genome shotgun (WGS) entry which is preliminary data.</text>
</comment>
<sequence>MSVLKTWLSFLKARPRILWAGRLFAIMNTTNSAKGHNYAKTATYQETANR</sequence>
<accession>A0ABQ3VV74</accession>
<protein>
    <submittedName>
        <fullName evidence="1">Uncharacterized protein</fullName>
    </submittedName>
</protein>
<evidence type="ECO:0000313" key="2">
    <source>
        <dbReference type="Proteomes" id="UP000604765"/>
    </source>
</evidence>
<proteinExistence type="predicted"/>
<dbReference type="Proteomes" id="UP000604765">
    <property type="component" value="Unassembled WGS sequence"/>
</dbReference>
<name>A0ABQ3VV74_9LACO</name>
<gene>
    <name evidence="1" type="ORF">YK48G_02120</name>
</gene>
<reference evidence="1 2" key="1">
    <citation type="journal article" date="2021" name="Int. J. Syst. Evol. Microbiol.">
        <title>Lentilactobacillus fungorum sp. nov., isolated from spent mushroom substrates.</title>
        <authorList>
            <person name="Tohno M."/>
            <person name="Tanizawa Y."/>
            <person name="Kojima Y."/>
            <person name="Sakamoto M."/>
            <person name="Ohkuma M."/>
            <person name="Kobayashi H."/>
        </authorList>
    </citation>
    <scope>NUCLEOTIDE SEQUENCE [LARGE SCALE GENOMIC DNA]</scope>
    <source>
        <strain evidence="1 2">YK48G</strain>
    </source>
</reference>
<dbReference type="EMBL" id="BNJR01000004">
    <property type="protein sequence ID" value="GHP12787.1"/>
    <property type="molecule type" value="Genomic_DNA"/>
</dbReference>
<organism evidence="1 2">
    <name type="scientific">Lentilactobacillus fungorum</name>
    <dbReference type="NCBI Taxonomy" id="2201250"/>
    <lineage>
        <taxon>Bacteria</taxon>
        <taxon>Bacillati</taxon>
        <taxon>Bacillota</taxon>
        <taxon>Bacilli</taxon>
        <taxon>Lactobacillales</taxon>
        <taxon>Lactobacillaceae</taxon>
        <taxon>Lentilactobacillus</taxon>
    </lineage>
</organism>